<name>A0A1F6AZ47_9BACT</name>
<dbReference type="GO" id="GO:0005524">
    <property type="term" value="F:ATP binding"/>
    <property type="evidence" value="ECO:0007669"/>
    <property type="project" value="InterPro"/>
</dbReference>
<reference evidence="2 3" key="1">
    <citation type="journal article" date="2016" name="Nat. Commun.">
        <title>Thousands of microbial genomes shed light on interconnected biogeochemical processes in an aquifer system.</title>
        <authorList>
            <person name="Anantharaman K."/>
            <person name="Brown C.T."/>
            <person name="Hug L.A."/>
            <person name="Sharon I."/>
            <person name="Castelle C.J."/>
            <person name="Probst A.J."/>
            <person name="Thomas B.C."/>
            <person name="Singh A."/>
            <person name="Wilkins M.J."/>
            <person name="Karaoz U."/>
            <person name="Brodie E.L."/>
            <person name="Williams K.H."/>
            <person name="Hubbard S.S."/>
            <person name="Banfield J.F."/>
        </authorList>
    </citation>
    <scope>NUCLEOTIDE SEQUENCE [LARGE SCALE GENOMIC DNA]</scope>
</reference>
<accession>A0A1F6AZ47</accession>
<comment type="caution">
    <text evidence="2">The sequence shown here is derived from an EMBL/GenBank/DDBJ whole genome shotgun (WGS) entry which is preliminary data.</text>
</comment>
<dbReference type="GO" id="GO:0006508">
    <property type="term" value="P:proteolysis"/>
    <property type="evidence" value="ECO:0007669"/>
    <property type="project" value="InterPro"/>
</dbReference>
<proteinExistence type="predicted"/>
<evidence type="ECO:0000313" key="2">
    <source>
        <dbReference type="EMBL" id="OGG29567.1"/>
    </source>
</evidence>
<dbReference type="Gene3D" id="3.90.70.10">
    <property type="entry name" value="Cysteine proteinases"/>
    <property type="match status" value="1"/>
</dbReference>
<feature type="domain" description="Peptidase C39" evidence="1">
    <location>
        <begin position="17"/>
        <end position="166"/>
    </location>
</feature>
<evidence type="ECO:0000313" key="3">
    <source>
        <dbReference type="Proteomes" id="UP000176450"/>
    </source>
</evidence>
<dbReference type="AlphaFoldDB" id="A0A1F6AZ47"/>
<dbReference type="Pfam" id="PF13529">
    <property type="entry name" value="Peptidase_C39_2"/>
    <property type="match status" value="1"/>
</dbReference>
<evidence type="ECO:0000259" key="1">
    <source>
        <dbReference type="PROSITE" id="PS50990"/>
    </source>
</evidence>
<protein>
    <recommendedName>
        <fullName evidence="1">Peptidase C39 domain-containing protein</fullName>
    </recommendedName>
</protein>
<dbReference type="InterPro" id="IPR038765">
    <property type="entry name" value="Papain-like_cys_pep_sf"/>
</dbReference>
<dbReference type="Proteomes" id="UP000176450">
    <property type="component" value="Unassembled WGS sequence"/>
</dbReference>
<dbReference type="PROSITE" id="PS50990">
    <property type="entry name" value="PEPTIDASE_C39"/>
    <property type="match status" value="1"/>
</dbReference>
<organism evidence="2 3">
    <name type="scientific">Candidatus Gottesmanbacteria bacterium RIFCSPLOWO2_01_FULL_46_9</name>
    <dbReference type="NCBI Taxonomy" id="1798394"/>
    <lineage>
        <taxon>Bacteria</taxon>
        <taxon>Candidatus Gottesmaniibacteriota</taxon>
    </lineage>
</organism>
<dbReference type="SUPFAM" id="SSF54001">
    <property type="entry name" value="Cysteine proteinases"/>
    <property type="match status" value="1"/>
</dbReference>
<sequence length="206" mass="23318">MQKTSSSLSNSFKKSTQISEFHCGPAVLQMLLTNIGIDVSQEALTKSAGITRSITKHGTRIDQMGNAIENLKLPARLWYKTHCLVDDIRTLLDTYRYPVGIEWQGLFSDEAEKPNDDSGHYSVVARVDAQKKALIIVDPYKDFAAQDRIIRIDTFLKRWWDENQIPHTGSKRAHAIRDERLLFIVTKSDVSLPESLGLTHSSKYNA</sequence>
<dbReference type="GO" id="GO:0008233">
    <property type="term" value="F:peptidase activity"/>
    <property type="evidence" value="ECO:0007669"/>
    <property type="project" value="InterPro"/>
</dbReference>
<gene>
    <name evidence="2" type="ORF">A3A63_03095</name>
</gene>
<dbReference type="InterPro" id="IPR039564">
    <property type="entry name" value="Peptidase_C39-like"/>
</dbReference>
<dbReference type="EMBL" id="MFJX01000061">
    <property type="protein sequence ID" value="OGG29567.1"/>
    <property type="molecule type" value="Genomic_DNA"/>
</dbReference>
<dbReference type="InterPro" id="IPR005074">
    <property type="entry name" value="Peptidase_C39"/>
</dbReference>
<dbReference type="GO" id="GO:0016020">
    <property type="term" value="C:membrane"/>
    <property type="evidence" value="ECO:0007669"/>
    <property type="project" value="InterPro"/>
</dbReference>